<accession>A0A024Q9B6</accession>
<dbReference type="GO" id="GO:0016491">
    <property type="term" value="F:oxidoreductase activity"/>
    <property type="evidence" value="ECO:0007669"/>
    <property type="project" value="UniProtKB-KW"/>
</dbReference>
<protein>
    <submittedName>
        <fullName evidence="4">Malonic semialdehyde reductase</fullName>
    </submittedName>
</protein>
<reference evidence="4 5" key="1">
    <citation type="submission" date="2014-03" db="EMBL/GenBank/DDBJ databases">
        <authorList>
            <person name="Urmite Genomes U."/>
        </authorList>
    </citation>
    <scope>NUCLEOTIDE SEQUENCE [LARGE SCALE GENOMIC DNA]</scope>
    <source>
        <strain evidence="4 5">Vm-5</strain>
    </source>
</reference>
<evidence type="ECO:0000259" key="3">
    <source>
        <dbReference type="Pfam" id="PF00881"/>
    </source>
</evidence>
<feature type="domain" description="Nitroreductase" evidence="3">
    <location>
        <begin position="17"/>
        <end position="77"/>
    </location>
</feature>
<keyword evidence="2" id="KW-0560">Oxidoreductase</keyword>
<dbReference type="SUPFAM" id="SSF55469">
    <property type="entry name" value="FMN-dependent nitroreductase-like"/>
    <property type="match status" value="1"/>
</dbReference>
<proteinExistence type="inferred from homology"/>
<dbReference type="Proteomes" id="UP000028875">
    <property type="component" value="Unassembled WGS sequence"/>
</dbReference>
<name>A0A024Q9B6_9BACI</name>
<gene>
    <name evidence="4" type="ORF">BN990_01416</name>
</gene>
<dbReference type="InterPro" id="IPR000415">
    <property type="entry name" value="Nitroreductase-like"/>
</dbReference>
<dbReference type="CDD" id="cd02138">
    <property type="entry name" value="TdsD-like"/>
    <property type="match status" value="1"/>
</dbReference>
<dbReference type="RefSeq" id="WP_306465027.1">
    <property type="nucleotide sequence ID" value="NZ_BNER01000003.1"/>
</dbReference>
<sequence>MKDAIRKPVYDIDPIYTKRWSPRSFLSRAIPDDDLKGLFEAARWAPSSANVQPWRFVIARNEADKEAFLSFIHDSNTIWCKHARVLAAVISKMDEQKFGGHNPTHAFDTGAAWACLALEAARREIITHAMAGFHKQKAKAALRIPDNFEIHAIVAIGYQGEKEWLSEGLQQREVPSNRNEVDSFLFEGDFHNTNF</sequence>
<dbReference type="PANTHER" id="PTHR43673:SF10">
    <property type="entry name" value="NADH DEHYDROGENASE_NAD(P)H NITROREDUCTASE XCC3605-RELATED"/>
    <property type="match status" value="1"/>
</dbReference>
<dbReference type="Gene3D" id="3.40.109.10">
    <property type="entry name" value="NADH Oxidase"/>
    <property type="match status" value="1"/>
</dbReference>
<dbReference type="STRING" id="1462526.BN990_01416"/>
<dbReference type="EMBL" id="CCDP010000001">
    <property type="protein sequence ID" value="CDQ39133.1"/>
    <property type="molecule type" value="Genomic_DNA"/>
</dbReference>
<organism evidence="4 5">
    <name type="scientific">Virgibacillus massiliensis</name>
    <dbReference type="NCBI Taxonomy" id="1462526"/>
    <lineage>
        <taxon>Bacteria</taxon>
        <taxon>Bacillati</taxon>
        <taxon>Bacillota</taxon>
        <taxon>Bacilli</taxon>
        <taxon>Bacillales</taxon>
        <taxon>Bacillaceae</taxon>
        <taxon>Virgibacillus</taxon>
    </lineage>
</organism>
<evidence type="ECO:0000313" key="5">
    <source>
        <dbReference type="Proteomes" id="UP000028875"/>
    </source>
</evidence>
<dbReference type="AlphaFoldDB" id="A0A024Q9B6"/>
<evidence type="ECO:0000313" key="4">
    <source>
        <dbReference type="EMBL" id="CDQ39133.1"/>
    </source>
</evidence>
<comment type="caution">
    <text evidence="4">The sequence shown here is derived from an EMBL/GenBank/DDBJ whole genome shotgun (WGS) entry which is preliminary data.</text>
</comment>
<dbReference type="PANTHER" id="PTHR43673">
    <property type="entry name" value="NAD(P)H NITROREDUCTASE YDGI-RELATED"/>
    <property type="match status" value="1"/>
</dbReference>
<dbReference type="eggNOG" id="COG0778">
    <property type="taxonomic scope" value="Bacteria"/>
</dbReference>
<keyword evidence="5" id="KW-1185">Reference proteome</keyword>
<dbReference type="InterPro" id="IPR029479">
    <property type="entry name" value="Nitroreductase"/>
</dbReference>
<dbReference type="Pfam" id="PF00881">
    <property type="entry name" value="Nitroreductase"/>
    <property type="match status" value="1"/>
</dbReference>
<evidence type="ECO:0000256" key="1">
    <source>
        <dbReference type="ARBA" id="ARBA00007118"/>
    </source>
</evidence>
<reference evidence="5" key="2">
    <citation type="submission" date="2014-05" db="EMBL/GenBank/DDBJ databases">
        <title>Draft genome sequence of Virgibacillus massiliensis Vm-5.</title>
        <authorList>
            <person name="Khelaifia S."/>
            <person name="Croce O."/>
            <person name="Lagier J.C."/>
            <person name="Raoult D."/>
        </authorList>
    </citation>
    <scope>NUCLEOTIDE SEQUENCE [LARGE SCALE GENOMIC DNA]</scope>
    <source>
        <strain evidence="5">Vm-5</strain>
    </source>
</reference>
<comment type="similarity">
    <text evidence="1">Belongs to the nitroreductase family.</text>
</comment>
<evidence type="ECO:0000256" key="2">
    <source>
        <dbReference type="ARBA" id="ARBA00023002"/>
    </source>
</evidence>